<proteinExistence type="predicted"/>
<protein>
    <submittedName>
        <fullName evidence="1">Uncharacterized protein</fullName>
    </submittedName>
</protein>
<accession>A0A6C0JYI5</accession>
<dbReference type="EMBL" id="MN740755">
    <property type="protein sequence ID" value="QHU10413.1"/>
    <property type="molecule type" value="Genomic_DNA"/>
</dbReference>
<reference evidence="1" key="1">
    <citation type="journal article" date="2020" name="Nature">
        <title>Giant virus diversity and host interactions through global metagenomics.</title>
        <authorList>
            <person name="Schulz F."/>
            <person name="Roux S."/>
            <person name="Paez-Espino D."/>
            <person name="Jungbluth S."/>
            <person name="Walsh D.A."/>
            <person name="Denef V.J."/>
            <person name="McMahon K.D."/>
            <person name="Konstantinidis K.T."/>
            <person name="Eloe-Fadrosh E.A."/>
            <person name="Kyrpides N.C."/>
            <person name="Woyke T."/>
        </authorList>
    </citation>
    <scope>NUCLEOTIDE SEQUENCE</scope>
    <source>
        <strain evidence="1">GVMAG-S-1101164-67</strain>
    </source>
</reference>
<evidence type="ECO:0000313" key="1">
    <source>
        <dbReference type="EMBL" id="QHU10413.1"/>
    </source>
</evidence>
<sequence length="73" mass="8792">MQLILFIILWVLSVYSYQKFRPFSIQTFNKNGRRMLLELKNKNITLNITFKDPNITLPKIYLDDVNQIILLFQ</sequence>
<organism evidence="1">
    <name type="scientific">viral metagenome</name>
    <dbReference type="NCBI Taxonomy" id="1070528"/>
    <lineage>
        <taxon>unclassified sequences</taxon>
        <taxon>metagenomes</taxon>
        <taxon>organismal metagenomes</taxon>
    </lineage>
</organism>
<name>A0A6C0JYI5_9ZZZZ</name>
<dbReference type="AlphaFoldDB" id="A0A6C0JYI5"/>